<feature type="repeat" description="WD" evidence="5">
    <location>
        <begin position="167"/>
        <end position="199"/>
    </location>
</feature>
<feature type="compositionally biased region" description="Basic and acidic residues" evidence="6">
    <location>
        <begin position="1265"/>
        <end position="1278"/>
    </location>
</feature>
<evidence type="ECO:0000256" key="1">
    <source>
        <dbReference type="ARBA" id="ARBA00004123"/>
    </source>
</evidence>
<feature type="compositionally biased region" description="Gly residues" evidence="6">
    <location>
        <begin position="1167"/>
        <end position="1180"/>
    </location>
</feature>
<keyword evidence="2 5" id="KW-0853">WD repeat</keyword>
<feature type="compositionally biased region" description="Gly residues" evidence="6">
    <location>
        <begin position="1281"/>
        <end position="1290"/>
    </location>
</feature>
<keyword evidence="7" id="KW-1185">Reference proteome</keyword>
<dbReference type="InterPro" id="IPR045245">
    <property type="entry name" value="Pfs2-like"/>
</dbReference>
<proteinExistence type="predicted"/>
<dbReference type="GO" id="GO:0031124">
    <property type="term" value="P:mRNA 3'-end processing"/>
    <property type="evidence" value="ECO:0007669"/>
    <property type="project" value="InterPro"/>
</dbReference>
<dbReference type="Pfam" id="PF00400">
    <property type="entry name" value="WD40"/>
    <property type="match status" value="6"/>
</dbReference>
<feature type="repeat" description="WD" evidence="5">
    <location>
        <begin position="208"/>
        <end position="240"/>
    </location>
</feature>
<evidence type="ECO:0000313" key="7">
    <source>
        <dbReference type="Proteomes" id="UP000001554"/>
    </source>
</evidence>
<evidence type="ECO:0000256" key="5">
    <source>
        <dbReference type="PROSITE-ProRule" id="PRU00221"/>
    </source>
</evidence>
<comment type="subcellular location">
    <subcellularLocation>
        <location evidence="1">Nucleus</location>
    </subcellularLocation>
</comment>
<dbReference type="Gene3D" id="2.130.10.10">
    <property type="entry name" value="YVTN repeat-like/Quinoprotein amine dehydrogenase"/>
    <property type="match status" value="2"/>
</dbReference>
<feature type="compositionally biased region" description="Basic and acidic residues" evidence="6">
    <location>
        <begin position="1050"/>
        <end position="1070"/>
    </location>
</feature>
<gene>
    <name evidence="8" type="primary">LOC118430865</name>
</gene>
<dbReference type="GeneID" id="118430865"/>
<dbReference type="GO" id="GO:0005847">
    <property type="term" value="C:mRNA cleavage and polyadenylation specificity factor complex"/>
    <property type="evidence" value="ECO:0000318"/>
    <property type="project" value="GO_Central"/>
</dbReference>
<feature type="compositionally biased region" description="Gly residues" evidence="6">
    <location>
        <begin position="1200"/>
        <end position="1212"/>
    </location>
</feature>
<feature type="compositionally biased region" description="Gly residues" evidence="6">
    <location>
        <begin position="642"/>
        <end position="706"/>
    </location>
</feature>
<feature type="compositionally biased region" description="Basic and acidic residues" evidence="6">
    <location>
        <begin position="980"/>
        <end position="996"/>
    </location>
</feature>
<feature type="compositionally biased region" description="Polar residues" evidence="6">
    <location>
        <begin position="545"/>
        <end position="558"/>
    </location>
</feature>
<feature type="compositionally biased region" description="Basic and acidic residues" evidence="6">
    <location>
        <begin position="890"/>
        <end position="902"/>
    </location>
</feature>
<dbReference type="FunFam" id="2.130.10.10:FF:000237">
    <property type="entry name" value="Flowering time control protein FY"/>
    <property type="match status" value="1"/>
</dbReference>
<feature type="repeat" description="WD" evidence="5">
    <location>
        <begin position="336"/>
        <end position="378"/>
    </location>
</feature>
<dbReference type="PROSITE" id="PS50294">
    <property type="entry name" value="WD_REPEATS_REGION"/>
    <property type="match status" value="4"/>
</dbReference>
<feature type="compositionally biased region" description="Basic and acidic residues" evidence="6">
    <location>
        <begin position="1010"/>
        <end position="1041"/>
    </location>
</feature>
<feature type="repeat" description="WD" evidence="5">
    <location>
        <begin position="380"/>
        <end position="412"/>
    </location>
</feature>
<feature type="compositionally biased region" description="Acidic residues" evidence="6">
    <location>
        <begin position="841"/>
        <end position="850"/>
    </location>
</feature>
<protein>
    <submittedName>
        <fullName evidence="8">Pre-mRNA 3' end processing protein WDR33-like</fullName>
    </submittedName>
</protein>
<dbReference type="SMART" id="SM00320">
    <property type="entry name" value="WD40"/>
    <property type="match status" value="7"/>
</dbReference>
<evidence type="ECO:0000256" key="4">
    <source>
        <dbReference type="ARBA" id="ARBA00023242"/>
    </source>
</evidence>
<dbReference type="OMA" id="RRHEQNS"/>
<dbReference type="OrthoDB" id="16717at2759"/>
<feature type="region of interest" description="Disordered" evidence="6">
    <location>
        <begin position="530"/>
        <end position="558"/>
    </location>
</feature>
<dbReference type="CDD" id="cd00200">
    <property type="entry name" value="WD40"/>
    <property type="match status" value="1"/>
</dbReference>
<dbReference type="RefSeq" id="XP_035697793.1">
    <property type="nucleotide sequence ID" value="XM_035841900.1"/>
</dbReference>
<feature type="compositionally biased region" description="Low complexity" evidence="6">
    <location>
        <begin position="709"/>
        <end position="721"/>
    </location>
</feature>
<feature type="compositionally biased region" description="Low complexity" evidence="6">
    <location>
        <begin position="761"/>
        <end position="773"/>
    </location>
</feature>
<dbReference type="FunFam" id="2.130.10.10:FF:000963">
    <property type="entry name" value="AGAP001362-PA-like protein"/>
    <property type="match status" value="1"/>
</dbReference>
<feature type="compositionally biased region" description="Basic and acidic residues" evidence="6">
    <location>
        <begin position="939"/>
        <end position="971"/>
    </location>
</feature>
<dbReference type="PANTHER" id="PTHR22836:SF0">
    <property type="entry name" value="PRE-MRNA 3' END PROCESSING PROTEIN WDR33"/>
    <property type="match status" value="1"/>
</dbReference>
<dbReference type="InterPro" id="IPR015943">
    <property type="entry name" value="WD40/YVTN_repeat-like_dom_sf"/>
</dbReference>
<dbReference type="InterPro" id="IPR036322">
    <property type="entry name" value="WD40_repeat_dom_sf"/>
</dbReference>
<reference evidence="7" key="1">
    <citation type="journal article" date="2020" name="Nat. Ecol. Evol.">
        <title>Deeply conserved synteny resolves early events in vertebrate evolution.</title>
        <authorList>
            <person name="Simakov O."/>
            <person name="Marletaz F."/>
            <person name="Yue J.X."/>
            <person name="O'Connell B."/>
            <person name="Jenkins J."/>
            <person name="Brandt A."/>
            <person name="Calef R."/>
            <person name="Tung C.H."/>
            <person name="Huang T.K."/>
            <person name="Schmutz J."/>
            <person name="Satoh N."/>
            <person name="Yu J.K."/>
            <person name="Putnam N.H."/>
            <person name="Green R.E."/>
            <person name="Rokhsar D.S."/>
        </authorList>
    </citation>
    <scope>NUCLEOTIDE SEQUENCE [LARGE SCALE GENOMIC DNA]</scope>
    <source>
        <strain evidence="7">S238N-H82</strain>
    </source>
</reference>
<name>A0A9J7MBD4_BRAFL</name>
<feature type="compositionally biased region" description="Basic and acidic residues" evidence="6">
    <location>
        <begin position="818"/>
        <end position="840"/>
    </location>
</feature>
<accession>A0A9J7MBD4</accession>
<evidence type="ECO:0000256" key="2">
    <source>
        <dbReference type="ARBA" id="ARBA00022574"/>
    </source>
</evidence>
<feature type="region of interest" description="Disordered" evidence="6">
    <location>
        <begin position="578"/>
        <end position="1334"/>
    </location>
</feature>
<sequence>MDAPRGGGTMMSPPQRFFYMPRFQYNQNQTYHGYYRRFQPRMHQPDTRDGVTFDGKRMRKSIQRKTIDYNPSVIQHLETRIWQRDMRDVRPPQPDAAYSLQLVPPMAMMEQPMNSVTTKFVRTSTNKIRCPIFVVRWTPEGRRLVTGASSGEFTLWNGLAFNFETILQAHDTAVRAMSWSHNDQWMVTADHAGFVKYWQSNMNNVKMFQAHKEAVREVSFCPTDNKFATCSDDSTVRIWDFLRCHEERICRGHGADVKTVDWHPQKGLLASGSKDSQQPVKIWDPKTGQSLATLHAHKSTVMEVKFNQNGNWLLTASRDHLVKVFDIRTMREMQSFRGHKKEATAVAWHPIHESLFASGGSEGSILFWQVGNDKEVGGMENAHEGMIWSLAWHPLGHILCSGSNDHSTKFWSRNRPGDQMKDRYNLNLPVGSGGEDGMEEMETAEAPSSAAIPGMGLEHGLPEHLKKPEEPKDEAVDVSIPGLDFSTEEMKILEMRRMPQKKVPYSKPIPAQFQEQWEKEKPTLPTLLSQAQDKAKAGGEKPATSAPSSEQAKTNAQMHQEMMKLRFTNPATLEAIANATNLPPGPRGPNPMNQQQGPRMGQQRFGPPMGFGQGPQPGMNRPMGPRHMGPNQGPPGHMMGPGNQGRPGHMGGPRGPGPGHMGGPGNQGPGHMGGPGNQGPGHMGGPGNQGPGHMGGPGNQGPGGPRMGPPGNMEGPPNQGPHMNRMPNKGPPPRQMGPPNQGPHGPRGPGNQGPPGPMGGPPRHMGPGSRGPRNQGPPEQPQMGETPHGDGGSIPASAPRGLPNPGPGLLGAPPMMGRDGDKQAQGADRFEGPPHHHRGEEEEFYEEGYEEFPGQERPPFDHRGPPRGQQGQRGRPHPDGRGPPRGRGPPQEERGPPDRRGPPGEIPGEFQGRPDQSGPPEDFRGQGRPMQDPRGPPPGDRDSRGPPRWSEGRRGPPGDHRPPRGEGERGPPRGNMEQRGPPRGEREQRGPPRGDMEQGGPPRGNMDQRGPPRGDMDQRGPPRGDMDPRGPPGRHEEEHRGPPGGFRGPPEFRDDHRREDFRGQGEEFHEPPQGPREGWGEQEPWHDDHRGPPQDRRGHSAEFRDHREGPWEEQDHRRGRGRQNDRGRGFRAEGRDESPPVTSEEFHEHDRFGDGGEFRRREEQRGGFRGGRGGGRGGPPEQGPGDMKAGLLPTPPPMGRGQGIARGRGGGPMHSPHQEGRGYESPGDRERRGSHEEMRSPSGREERSSLHEMDVARLPPRKRPWRDESQEQPEHEAMGHPPGGRGGRPQGRGAKAPRYDEGPHDDPGGFRGPDHPPSRGRGRGERGGRGVPAETLAAIFVGDGLRV</sequence>
<feature type="compositionally biased region" description="Basic and acidic residues" evidence="6">
    <location>
        <begin position="1297"/>
        <end position="1328"/>
    </location>
</feature>
<dbReference type="SUPFAM" id="SSF50978">
    <property type="entry name" value="WD40 repeat-like"/>
    <property type="match status" value="1"/>
</dbReference>
<reference evidence="8" key="2">
    <citation type="submission" date="2025-08" db="UniProtKB">
        <authorList>
            <consortium name="RefSeq"/>
        </authorList>
    </citation>
    <scope>IDENTIFICATION</scope>
    <source>
        <strain evidence="8">S238N-H82</strain>
        <tissue evidence="8">Testes</tissue>
    </source>
</reference>
<dbReference type="Proteomes" id="UP000001554">
    <property type="component" value="Chromosome 14"/>
</dbReference>
<organism evidence="7 8">
    <name type="scientific">Branchiostoma floridae</name>
    <name type="common">Florida lancelet</name>
    <name type="synonym">Amphioxus</name>
    <dbReference type="NCBI Taxonomy" id="7739"/>
    <lineage>
        <taxon>Eukaryota</taxon>
        <taxon>Metazoa</taxon>
        <taxon>Chordata</taxon>
        <taxon>Cephalochordata</taxon>
        <taxon>Leptocardii</taxon>
        <taxon>Amphioxiformes</taxon>
        <taxon>Branchiostomatidae</taxon>
        <taxon>Branchiostoma</taxon>
    </lineage>
</organism>
<dbReference type="PANTHER" id="PTHR22836">
    <property type="entry name" value="WD40 REPEAT PROTEIN"/>
    <property type="match status" value="1"/>
</dbReference>
<evidence type="ECO:0000313" key="8">
    <source>
        <dbReference type="RefSeq" id="XP_035697793.1"/>
    </source>
</evidence>
<evidence type="ECO:0000256" key="6">
    <source>
        <dbReference type="SAM" id="MobiDB-lite"/>
    </source>
</evidence>
<feature type="compositionally biased region" description="Basic and acidic residues" evidence="6">
    <location>
        <begin position="1216"/>
        <end position="1255"/>
    </location>
</feature>
<dbReference type="InterPro" id="IPR001680">
    <property type="entry name" value="WD40_rpt"/>
</dbReference>
<evidence type="ECO:0000256" key="3">
    <source>
        <dbReference type="ARBA" id="ARBA00022737"/>
    </source>
</evidence>
<dbReference type="PROSITE" id="PS50082">
    <property type="entry name" value="WD_REPEATS_2"/>
    <property type="match status" value="5"/>
</dbReference>
<keyword evidence="3" id="KW-0677">Repeat</keyword>
<feature type="compositionally biased region" description="Basic and acidic residues" evidence="6">
    <location>
        <begin position="1083"/>
        <end position="1166"/>
    </location>
</feature>
<keyword evidence="4" id="KW-0539">Nucleus</keyword>
<dbReference type="KEGG" id="bfo:118430865"/>
<feature type="repeat" description="WD" evidence="5">
    <location>
        <begin position="294"/>
        <end position="335"/>
    </location>
</feature>